<evidence type="ECO:0000256" key="10">
    <source>
        <dbReference type="ARBA" id="ARBA00023316"/>
    </source>
</evidence>
<evidence type="ECO:0000256" key="12">
    <source>
        <dbReference type="ARBA" id="ARBA00037312"/>
    </source>
</evidence>
<accession>A0A6A6GN28</accession>
<feature type="compositionally biased region" description="Low complexity" evidence="16">
    <location>
        <begin position="349"/>
        <end position="359"/>
    </location>
</feature>
<keyword evidence="10" id="KW-0961">Cell wall biogenesis/degradation</keyword>
<evidence type="ECO:0000256" key="4">
    <source>
        <dbReference type="ARBA" id="ARBA00022729"/>
    </source>
</evidence>
<dbReference type="GO" id="GO:0047911">
    <property type="term" value="F:galacturan 1,4-alpha-galacturonidase activity"/>
    <property type="evidence" value="ECO:0007669"/>
    <property type="project" value="UniProtKB-EC"/>
</dbReference>
<evidence type="ECO:0000256" key="17">
    <source>
        <dbReference type="SAM" id="SignalP"/>
    </source>
</evidence>
<comment type="function">
    <text evidence="12">Specific in hydrolyzing the terminal glycosidic bond of polygalacturonic acid and oligogalacturonates.</text>
</comment>
<keyword evidence="7" id="KW-0325">Glycoprotein</keyword>
<comment type="subcellular location">
    <subcellularLocation>
        <location evidence="1">Secreted</location>
    </subcellularLocation>
</comment>
<evidence type="ECO:0000256" key="15">
    <source>
        <dbReference type="RuleBase" id="RU361169"/>
    </source>
</evidence>
<keyword evidence="4 17" id="KW-0732">Signal</keyword>
<proteinExistence type="inferred from homology"/>
<dbReference type="GO" id="GO:0071555">
    <property type="term" value="P:cell wall organization"/>
    <property type="evidence" value="ECO:0007669"/>
    <property type="project" value="UniProtKB-KW"/>
</dbReference>
<evidence type="ECO:0000256" key="7">
    <source>
        <dbReference type="ARBA" id="ARBA00023180"/>
    </source>
</evidence>
<feature type="chain" id="PRO_5025558339" description="galacturonan 1,4-alpha-galacturonidase" evidence="17">
    <location>
        <begin position="18"/>
        <end position="449"/>
    </location>
</feature>
<dbReference type="InterPro" id="IPR011050">
    <property type="entry name" value="Pectin_lyase_fold/virulence"/>
</dbReference>
<keyword evidence="8" id="KW-0119">Carbohydrate metabolism</keyword>
<dbReference type="Gene3D" id="2.160.20.10">
    <property type="entry name" value="Single-stranded right-handed beta-helix, Pectin lyase-like"/>
    <property type="match status" value="1"/>
</dbReference>
<comment type="similarity">
    <text evidence="2 15">Belongs to the glycosyl hydrolase 28 family.</text>
</comment>
<dbReference type="OrthoDB" id="339764at2759"/>
<evidence type="ECO:0000256" key="8">
    <source>
        <dbReference type="ARBA" id="ARBA00023277"/>
    </source>
</evidence>
<keyword evidence="11" id="KW-0624">Polysaccharide degradation</keyword>
<evidence type="ECO:0000256" key="3">
    <source>
        <dbReference type="ARBA" id="ARBA00022525"/>
    </source>
</evidence>
<feature type="region of interest" description="Disordered" evidence="16">
    <location>
        <begin position="340"/>
        <end position="359"/>
    </location>
</feature>
<protein>
    <recommendedName>
        <fullName evidence="13">galacturonan 1,4-alpha-galacturonidase</fullName>
        <ecNumber evidence="13">3.2.1.67</ecNumber>
    </recommendedName>
</protein>
<dbReference type="SUPFAM" id="SSF51126">
    <property type="entry name" value="Pectin lyase-like"/>
    <property type="match status" value="1"/>
</dbReference>
<evidence type="ECO:0000313" key="18">
    <source>
        <dbReference type="EMBL" id="KAF2226753.1"/>
    </source>
</evidence>
<keyword evidence="19" id="KW-1185">Reference proteome</keyword>
<evidence type="ECO:0000256" key="1">
    <source>
        <dbReference type="ARBA" id="ARBA00004613"/>
    </source>
</evidence>
<evidence type="ECO:0000256" key="6">
    <source>
        <dbReference type="ARBA" id="ARBA00023157"/>
    </source>
</evidence>
<dbReference type="GO" id="GO:0004650">
    <property type="term" value="F:polygalacturonase activity"/>
    <property type="evidence" value="ECO:0007669"/>
    <property type="project" value="InterPro"/>
</dbReference>
<gene>
    <name evidence="18" type="ORF">BDZ85DRAFT_278684</name>
</gene>
<evidence type="ECO:0000256" key="5">
    <source>
        <dbReference type="ARBA" id="ARBA00022801"/>
    </source>
</evidence>
<evidence type="ECO:0000256" key="9">
    <source>
        <dbReference type="ARBA" id="ARBA00023295"/>
    </source>
</evidence>
<keyword evidence="3" id="KW-0964">Secreted</keyword>
<evidence type="ECO:0000313" key="19">
    <source>
        <dbReference type="Proteomes" id="UP000799538"/>
    </source>
</evidence>
<evidence type="ECO:0000256" key="11">
    <source>
        <dbReference type="ARBA" id="ARBA00023326"/>
    </source>
</evidence>
<evidence type="ECO:0000256" key="2">
    <source>
        <dbReference type="ARBA" id="ARBA00008834"/>
    </source>
</evidence>
<dbReference type="PANTHER" id="PTHR31736">
    <property type="match status" value="1"/>
</dbReference>
<dbReference type="EMBL" id="ML992502">
    <property type="protein sequence ID" value="KAF2226753.1"/>
    <property type="molecule type" value="Genomic_DNA"/>
</dbReference>
<feature type="signal peptide" evidence="17">
    <location>
        <begin position="1"/>
        <end position="17"/>
    </location>
</feature>
<dbReference type="GO" id="GO:0000272">
    <property type="term" value="P:polysaccharide catabolic process"/>
    <property type="evidence" value="ECO:0007669"/>
    <property type="project" value="UniProtKB-KW"/>
</dbReference>
<dbReference type="PANTHER" id="PTHR31736:SF12">
    <property type="entry name" value="EXO-POLYGALACTURONASE, PUTATIVE-RELATED"/>
    <property type="match status" value="1"/>
</dbReference>
<keyword evidence="5 15" id="KW-0378">Hydrolase</keyword>
<dbReference type="Pfam" id="PF00295">
    <property type="entry name" value="Glyco_hydro_28"/>
    <property type="match status" value="1"/>
</dbReference>
<dbReference type="InterPro" id="IPR012334">
    <property type="entry name" value="Pectin_lyas_fold"/>
</dbReference>
<dbReference type="GO" id="GO:0005576">
    <property type="term" value="C:extracellular region"/>
    <property type="evidence" value="ECO:0007669"/>
    <property type="project" value="UniProtKB-SubCell"/>
</dbReference>
<keyword evidence="6" id="KW-1015">Disulfide bond</keyword>
<dbReference type="InterPro" id="IPR000743">
    <property type="entry name" value="Glyco_hydro_28"/>
</dbReference>
<dbReference type="EC" id="3.2.1.67" evidence="13"/>
<evidence type="ECO:0000256" key="14">
    <source>
        <dbReference type="ARBA" id="ARBA00048766"/>
    </source>
</evidence>
<dbReference type="AlphaFoldDB" id="A0A6A6GN28"/>
<dbReference type="GO" id="GO:0016829">
    <property type="term" value="F:lyase activity"/>
    <property type="evidence" value="ECO:0007669"/>
    <property type="project" value="UniProtKB-KW"/>
</dbReference>
<sequence>MQKHFFLLLSTLTAAFASPYGHGGVTIDKHGHRKRCTVYAHGGNVSDVDNIVKAFDTCGHGGNIVFPEDQNYFIASKLNPVVNDVQIDWRGIWTFSPDIDYWRTNGNTYFIYFQNHRTNFILTGDHITINGYGTGGIEGNGDVWYTAEAGKVREGRPMPFVLWNVSDVVVNKFFVKQPPFWAFNIMNGTDMVIDELYTNATATKAPYGVNWVPNTDGFDTMDARNITLRNFVSQGGDDCIAIKPRSYEIHVQNVTCRGGNGIAIGSLGQYLEDSSVENVTISDVHNIRFNEDLGNAVYIKTWVGVLVNQSNYESAGQPRGAGTGVVRNITFSNFFTEGSDAGPAITQDNGNNGSSTTGTSLMEVSNIEFRNFTGYLSGKSSRPNRTASINSLPTLLAFDRQEAQLETRLTKVEEMKNRDFLTKWIETEAARHGQGGAGGKGVLSGLFGR</sequence>
<reference evidence="19" key="1">
    <citation type="journal article" date="2020" name="Stud. Mycol.">
        <title>101 Dothideomycetes genomes: A test case for predicting lifestyles and emergence of pathogens.</title>
        <authorList>
            <person name="Haridas S."/>
            <person name="Albert R."/>
            <person name="Binder M."/>
            <person name="Bloem J."/>
            <person name="LaButti K."/>
            <person name="Salamov A."/>
            <person name="Andreopoulos B."/>
            <person name="Baker S."/>
            <person name="Barry K."/>
            <person name="Bills G."/>
            <person name="Bluhm B."/>
            <person name="Cannon C."/>
            <person name="Castanera R."/>
            <person name="Culley D."/>
            <person name="Daum C."/>
            <person name="Ezra D."/>
            <person name="Gonzalez J."/>
            <person name="Henrissat B."/>
            <person name="Kuo A."/>
            <person name="Liang C."/>
            <person name="Lipzen A."/>
            <person name="Lutzoni F."/>
            <person name="Magnuson J."/>
            <person name="Mondo S."/>
            <person name="Nolan M."/>
            <person name="Ohm R."/>
            <person name="Pangilinan J."/>
            <person name="Park H.-J."/>
            <person name="Ramirez L."/>
            <person name="Alfaro M."/>
            <person name="Sun H."/>
            <person name="Tritt A."/>
            <person name="Yoshinaga Y."/>
            <person name="Zwiers L.-H."/>
            <person name="Turgeon B."/>
            <person name="Goodwin S."/>
            <person name="Spatafora J."/>
            <person name="Crous P."/>
            <person name="Grigoriev I."/>
        </authorList>
    </citation>
    <scope>NUCLEOTIDE SEQUENCE [LARGE SCALE GENOMIC DNA]</scope>
    <source>
        <strain evidence="19">CECT 20119</strain>
    </source>
</reference>
<name>A0A6A6GN28_9PEZI</name>
<organism evidence="18 19">
    <name type="scientific">Elsinoe ampelina</name>
    <dbReference type="NCBI Taxonomy" id="302913"/>
    <lineage>
        <taxon>Eukaryota</taxon>
        <taxon>Fungi</taxon>
        <taxon>Dikarya</taxon>
        <taxon>Ascomycota</taxon>
        <taxon>Pezizomycotina</taxon>
        <taxon>Dothideomycetes</taxon>
        <taxon>Dothideomycetidae</taxon>
        <taxon>Myriangiales</taxon>
        <taxon>Elsinoaceae</taxon>
        <taxon>Elsinoe</taxon>
    </lineage>
</organism>
<dbReference type="Proteomes" id="UP000799538">
    <property type="component" value="Unassembled WGS sequence"/>
</dbReference>
<evidence type="ECO:0000256" key="13">
    <source>
        <dbReference type="ARBA" id="ARBA00038933"/>
    </source>
</evidence>
<keyword evidence="9 15" id="KW-0326">Glycosidase</keyword>
<evidence type="ECO:0000256" key="16">
    <source>
        <dbReference type="SAM" id="MobiDB-lite"/>
    </source>
</evidence>
<comment type="catalytic activity">
    <reaction evidence="14">
        <text>[(1-&gt;4)-alpha-D-galacturonosyl](n) + H2O = alpha-D-galacturonate + [(1-&gt;4)-alpha-D-galacturonosyl](n-1)</text>
        <dbReference type="Rhea" id="RHEA:14117"/>
        <dbReference type="Rhea" id="RHEA-COMP:14570"/>
        <dbReference type="Rhea" id="RHEA-COMP:14572"/>
        <dbReference type="ChEBI" id="CHEBI:15377"/>
        <dbReference type="ChEBI" id="CHEBI:58658"/>
        <dbReference type="ChEBI" id="CHEBI:140523"/>
        <dbReference type="EC" id="3.2.1.67"/>
    </reaction>
</comment>
<keyword evidence="18" id="KW-0456">Lyase</keyword>